<evidence type="ECO:0000313" key="2">
    <source>
        <dbReference type="Proteomes" id="UP000031192"/>
    </source>
</evidence>
<proteinExistence type="predicted"/>
<dbReference type="InterPro" id="IPR016024">
    <property type="entry name" value="ARM-type_fold"/>
</dbReference>
<dbReference type="HOGENOM" id="CLU_012437_0_1_1"/>
<dbReference type="PANTHER" id="PTHR10257:SF3">
    <property type="entry name" value="SERINE_THREONINE-PROTEIN PHOSPHATASE 2A 56 KDA REGULATORY SUBUNIT GAMMA ISOFORM"/>
    <property type="match status" value="1"/>
</dbReference>
<dbReference type="Gene3D" id="1.25.10.10">
    <property type="entry name" value="Leucine-rich Repeat Variant"/>
    <property type="match status" value="1"/>
</dbReference>
<dbReference type="InterPro" id="IPR002554">
    <property type="entry name" value="PP2A_B56"/>
</dbReference>
<dbReference type="AlphaFoldDB" id="A0A0B4GTH2"/>
<comment type="caution">
    <text evidence="1">The sequence shown here is derived from an EMBL/GenBank/DDBJ whole genome shotgun (WGS) entry which is preliminary data.</text>
</comment>
<dbReference type="PANTHER" id="PTHR10257">
    <property type="entry name" value="SERINE/THREONINE PROTEIN PHOSPHATASE 2A PP2A REGULATORY SUBUNIT B"/>
    <property type="match status" value="1"/>
</dbReference>
<protein>
    <submittedName>
        <fullName evidence="1">Serine/threonine protein phosphatase 2A</fullName>
    </submittedName>
</protein>
<evidence type="ECO:0000313" key="1">
    <source>
        <dbReference type="EMBL" id="KID85943.1"/>
    </source>
</evidence>
<sequence>MFAKNIFRPVLQYENSQLEVFDFEDEEDELVLEVAWAHVEPVYELFNVVMQNTFFLTTSMAKSYIDSKFVLCLLARFRCQDSRERGLLKTTLHSIYREFRNHRTFIRQSINSVLLQFAYEPDTPFSIAELLEVLGSIFNGLCSPLKDEYKDTIIRVLIPLHKSPALSR</sequence>
<reference evidence="1 2" key="1">
    <citation type="journal article" date="2014" name="Proc. Natl. Acad. Sci. U.S.A.">
        <title>Trajectory and genomic determinants of fungal-pathogen speciation and host adaptation.</title>
        <authorList>
            <person name="Hu X."/>
            <person name="Xiao G."/>
            <person name="Zheng P."/>
            <person name="Shang Y."/>
            <person name="Su Y."/>
            <person name="Zhang X."/>
            <person name="Liu X."/>
            <person name="Zhan S."/>
            <person name="St Leger R.J."/>
            <person name="Wang C."/>
        </authorList>
    </citation>
    <scope>NUCLEOTIDE SEQUENCE [LARGE SCALE GENOMIC DNA]</scope>
    <source>
        <strain evidence="1 2">ARSEF 977</strain>
    </source>
</reference>
<keyword evidence="2" id="KW-1185">Reference proteome</keyword>
<accession>A0A0B4GTH2</accession>
<dbReference type="GO" id="GO:0007165">
    <property type="term" value="P:signal transduction"/>
    <property type="evidence" value="ECO:0007669"/>
    <property type="project" value="InterPro"/>
</dbReference>
<dbReference type="GO" id="GO:0000159">
    <property type="term" value="C:protein phosphatase type 2A complex"/>
    <property type="evidence" value="ECO:0007669"/>
    <property type="project" value="InterPro"/>
</dbReference>
<dbReference type="InterPro" id="IPR011989">
    <property type="entry name" value="ARM-like"/>
</dbReference>
<dbReference type="Proteomes" id="UP000031192">
    <property type="component" value="Unassembled WGS sequence"/>
</dbReference>
<dbReference type="OrthoDB" id="10496045at2759"/>
<organism evidence="1 2">
    <name type="scientific">Metarhizium guizhouense (strain ARSEF 977)</name>
    <dbReference type="NCBI Taxonomy" id="1276136"/>
    <lineage>
        <taxon>Eukaryota</taxon>
        <taxon>Fungi</taxon>
        <taxon>Dikarya</taxon>
        <taxon>Ascomycota</taxon>
        <taxon>Pezizomycotina</taxon>
        <taxon>Sordariomycetes</taxon>
        <taxon>Hypocreomycetidae</taxon>
        <taxon>Hypocreales</taxon>
        <taxon>Clavicipitaceae</taxon>
        <taxon>Metarhizium</taxon>
    </lineage>
</organism>
<dbReference type="SUPFAM" id="SSF48371">
    <property type="entry name" value="ARM repeat"/>
    <property type="match status" value="1"/>
</dbReference>
<dbReference type="EMBL" id="AZNH01000025">
    <property type="protein sequence ID" value="KID85943.1"/>
    <property type="molecule type" value="Genomic_DNA"/>
</dbReference>
<name>A0A0B4GTH2_METGA</name>
<dbReference type="Pfam" id="PF01603">
    <property type="entry name" value="B56"/>
    <property type="match status" value="1"/>
</dbReference>
<gene>
    <name evidence="1" type="ORF">MGU_06860</name>
</gene>
<dbReference type="GO" id="GO:0019888">
    <property type="term" value="F:protein phosphatase regulator activity"/>
    <property type="evidence" value="ECO:0007669"/>
    <property type="project" value="InterPro"/>
</dbReference>